<feature type="compositionally biased region" description="Polar residues" evidence="1">
    <location>
        <begin position="264"/>
        <end position="280"/>
    </location>
</feature>
<accession>A0AAE0WVP4</accession>
<organism evidence="3 4">
    <name type="scientific">Recurvomyces mirabilis</name>
    <dbReference type="NCBI Taxonomy" id="574656"/>
    <lineage>
        <taxon>Eukaryota</taxon>
        <taxon>Fungi</taxon>
        <taxon>Dikarya</taxon>
        <taxon>Ascomycota</taxon>
        <taxon>Pezizomycotina</taxon>
        <taxon>Dothideomycetes</taxon>
        <taxon>Dothideomycetidae</taxon>
        <taxon>Mycosphaerellales</taxon>
        <taxon>Teratosphaeriaceae</taxon>
        <taxon>Recurvomyces</taxon>
    </lineage>
</organism>
<feature type="domain" description="DUF8035" evidence="2">
    <location>
        <begin position="80"/>
        <end position="132"/>
    </location>
</feature>
<evidence type="ECO:0000313" key="3">
    <source>
        <dbReference type="EMBL" id="KAK3678699.1"/>
    </source>
</evidence>
<protein>
    <recommendedName>
        <fullName evidence="2">DUF8035 domain-containing protein</fullName>
    </recommendedName>
</protein>
<dbReference type="EMBL" id="JAUTXT010000003">
    <property type="protein sequence ID" value="KAK3678699.1"/>
    <property type="molecule type" value="Genomic_DNA"/>
</dbReference>
<dbReference type="PANTHER" id="PTHR42081">
    <property type="entry name" value="ZINC FINGER PROTEIN DHHC DOMAIN CONTAINING PROTEIN"/>
    <property type="match status" value="1"/>
</dbReference>
<feature type="region of interest" description="Disordered" evidence="1">
    <location>
        <begin position="259"/>
        <end position="325"/>
    </location>
</feature>
<dbReference type="PANTHER" id="PTHR42081:SF1">
    <property type="entry name" value="ZINC FINGER PROTEIN DHHC DOMAIN CONTAINING PROTEIN"/>
    <property type="match status" value="1"/>
</dbReference>
<evidence type="ECO:0000256" key="1">
    <source>
        <dbReference type="SAM" id="MobiDB-lite"/>
    </source>
</evidence>
<name>A0AAE0WVP4_9PEZI</name>
<dbReference type="Proteomes" id="UP001274830">
    <property type="component" value="Unassembled WGS sequence"/>
</dbReference>
<evidence type="ECO:0000313" key="4">
    <source>
        <dbReference type="Proteomes" id="UP001274830"/>
    </source>
</evidence>
<gene>
    <name evidence="3" type="ORF">LTR78_001152</name>
</gene>
<dbReference type="AlphaFoldDB" id="A0AAE0WVP4"/>
<feature type="compositionally biased region" description="Basic and acidic residues" evidence="1">
    <location>
        <begin position="151"/>
        <end position="170"/>
    </location>
</feature>
<feature type="region of interest" description="Disordered" evidence="1">
    <location>
        <begin position="1"/>
        <end position="45"/>
    </location>
</feature>
<comment type="caution">
    <text evidence="3">The sequence shown here is derived from an EMBL/GenBank/DDBJ whole genome shotgun (WGS) entry which is preliminary data.</text>
</comment>
<keyword evidence="4" id="KW-1185">Reference proteome</keyword>
<dbReference type="Pfam" id="PF26118">
    <property type="entry name" value="DUF8035"/>
    <property type="match status" value="1"/>
</dbReference>
<sequence length="365" mass="40271">MSVHREDQDLMGAAPADAENSVTNTGRTRVHPVEQAMTGEQMQRPKGILKAPTSKFPEHPIEDGVLSIKQNNAKSIPPGARWTKIDRRLVDPEALEEASERFEERLDCVIVLRVLTKEEIQHLADRTLELRDERYEAELASRGTPRGSRSTTHDRDAAPADDESLPKPDDGEPEQQKVFGKASSAQSKPSDQYRPTPLDGIVERHTSPEAGQTHRATFLADDHPNIELQNSYVYTDPASMYANTEPKWCRTETRDKFDRAARGSSLTSVSPSREQPSQSTERARQSARELSTSTYARGWGSVDGAGPPRASAGQLSGPPPSTRGWDRILETSKAKVLVGDLQHAAGKLNVQLRRVMAKSLITIAV</sequence>
<reference evidence="3" key="1">
    <citation type="submission" date="2023-07" db="EMBL/GenBank/DDBJ databases">
        <title>Black Yeasts Isolated from many extreme environments.</title>
        <authorList>
            <person name="Coleine C."/>
            <person name="Stajich J.E."/>
            <person name="Selbmann L."/>
        </authorList>
    </citation>
    <scope>NUCLEOTIDE SEQUENCE</scope>
    <source>
        <strain evidence="3">CCFEE 5485</strain>
    </source>
</reference>
<proteinExistence type="predicted"/>
<evidence type="ECO:0000259" key="2">
    <source>
        <dbReference type="Pfam" id="PF26118"/>
    </source>
</evidence>
<dbReference type="InterPro" id="IPR058348">
    <property type="entry name" value="DUF8035"/>
</dbReference>
<feature type="region of interest" description="Disordered" evidence="1">
    <location>
        <begin position="138"/>
        <end position="219"/>
    </location>
</feature>